<protein>
    <submittedName>
        <fullName evidence="2">Endo-type 6-aminohexanoate oligomer hydrolase</fullName>
    </submittedName>
</protein>
<accession>A0A2T5G6P9</accession>
<dbReference type="SUPFAM" id="SSF56266">
    <property type="entry name" value="DmpA/ArgJ-like"/>
    <property type="match status" value="1"/>
</dbReference>
<dbReference type="Gene3D" id="3.60.70.12">
    <property type="entry name" value="L-amino peptidase D-ALA esterase/amidase"/>
    <property type="match status" value="1"/>
</dbReference>
<organism evidence="2 3">
    <name type="scientific">Hydrogenibacillus schlegelii</name>
    <name type="common">Bacillus schlegelii</name>
    <dbReference type="NCBI Taxonomy" id="1484"/>
    <lineage>
        <taxon>Bacteria</taxon>
        <taxon>Bacillati</taxon>
        <taxon>Bacillota</taxon>
        <taxon>Bacilli</taxon>
        <taxon>Bacillales</taxon>
        <taxon>Bacillales Family X. Incertae Sedis</taxon>
        <taxon>Hydrogenibacillus</taxon>
    </lineage>
</organism>
<dbReference type="InterPro" id="IPR016117">
    <property type="entry name" value="ArgJ-like_dom_sf"/>
</dbReference>
<dbReference type="EMBL" id="PEBV01000037">
    <property type="protein sequence ID" value="PTQ51842.1"/>
    <property type="molecule type" value="Genomic_DNA"/>
</dbReference>
<dbReference type="Proteomes" id="UP000244180">
    <property type="component" value="Unassembled WGS sequence"/>
</dbReference>
<dbReference type="InterPro" id="IPR005321">
    <property type="entry name" value="Peptidase_S58_DmpA"/>
</dbReference>
<evidence type="ECO:0000313" key="2">
    <source>
        <dbReference type="EMBL" id="PTQ51842.1"/>
    </source>
</evidence>
<dbReference type="PANTHER" id="PTHR36512:SF3">
    <property type="entry name" value="BLR5678 PROTEIN"/>
    <property type="match status" value="1"/>
</dbReference>
<dbReference type="Pfam" id="PF03576">
    <property type="entry name" value="Peptidase_S58"/>
    <property type="match status" value="1"/>
</dbReference>
<dbReference type="AlphaFoldDB" id="A0A2T5G6P9"/>
<gene>
    <name evidence="2" type="ORF">HSCHL_1056</name>
</gene>
<dbReference type="RefSeq" id="WP_273000589.1">
    <property type="nucleotide sequence ID" value="NZ_PEBV01000037.1"/>
</dbReference>
<proteinExistence type="inferred from homology"/>
<comment type="caution">
    <text evidence="2">The sequence shown here is derived from an EMBL/GenBank/DDBJ whole genome shotgun (WGS) entry which is preliminary data.</text>
</comment>
<sequence>MTDSPFTITAVPGVKVGHAEDAEALTGVTVVRVDQGAVGGVSVRGSAPATRETDALNPLGLVDVVHAVVLAGGSAFGLDAAGGVVQYLEEQGIGLDTGAARVPIVPAAALYDLAIGCATVRPNREMGYAAAARAGEMPVEAQGNVGAGTGATVGKLFGMERAMKGGLGTAARRLPGGLIVGAIVAVNAVGEVRDPQSGAVLAGVRGDDGDILPLSSLFENPGLRRFSFFPDPGGPAPGTATTIGVVATNAKLTKGQATKVADMAHGGLVRTIYPVHTMFDGDAIFALATGEVEADVNWVGTVAADVMAEAVVRAVKAARGAGGVPAWRDLTENRSQ</sequence>
<evidence type="ECO:0000256" key="1">
    <source>
        <dbReference type="ARBA" id="ARBA00007068"/>
    </source>
</evidence>
<evidence type="ECO:0000313" key="3">
    <source>
        <dbReference type="Proteomes" id="UP000244180"/>
    </source>
</evidence>
<keyword evidence="2" id="KW-0378">Hydrolase</keyword>
<dbReference type="PANTHER" id="PTHR36512">
    <property type="entry name" value="D-AMINOPEPTIDASE"/>
    <property type="match status" value="1"/>
</dbReference>
<name>A0A2T5G6P9_HYDSH</name>
<dbReference type="GO" id="GO:0004177">
    <property type="term" value="F:aminopeptidase activity"/>
    <property type="evidence" value="ECO:0007669"/>
    <property type="project" value="TreeGrafter"/>
</dbReference>
<reference evidence="2 3" key="1">
    <citation type="submission" date="2017-08" db="EMBL/GenBank/DDBJ databases">
        <title>Burning lignite coal seam in the remote Altai Mountains harbors a hydrogen-driven thermophilic microbial community.</title>
        <authorList>
            <person name="Kadnikov V.V."/>
            <person name="Mardanov A.V."/>
            <person name="Ivasenko D."/>
            <person name="Beletsky A.V."/>
            <person name="Karnachuk O.V."/>
            <person name="Ravin N.V."/>
        </authorList>
    </citation>
    <scope>NUCLEOTIDE SEQUENCE [LARGE SCALE GENOMIC DNA]</scope>
    <source>
        <strain evidence="2">AL33</strain>
    </source>
</reference>
<dbReference type="CDD" id="cd02252">
    <property type="entry name" value="nylC_like"/>
    <property type="match status" value="1"/>
</dbReference>
<comment type="similarity">
    <text evidence="1">Belongs to the peptidase S58 family.</text>
</comment>